<keyword evidence="1" id="KW-0539">Nucleus</keyword>
<evidence type="ECO:0000256" key="2">
    <source>
        <dbReference type="SAM" id="MobiDB-lite"/>
    </source>
</evidence>
<dbReference type="SUPFAM" id="SSF57701">
    <property type="entry name" value="Zn2/Cys6 DNA-binding domain"/>
    <property type="match status" value="1"/>
</dbReference>
<dbReference type="PANTHER" id="PTHR37534:SF49">
    <property type="entry name" value="LYSINE BIOSYNTHESIS REGULATORY PROTEIN LYS14"/>
    <property type="match status" value="1"/>
</dbReference>
<dbReference type="GO" id="GO:0000981">
    <property type="term" value="F:DNA-binding transcription factor activity, RNA polymerase II-specific"/>
    <property type="evidence" value="ECO:0007669"/>
    <property type="project" value="InterPro"/>
</dbReference>
<dbReference type="InterPro" id="IPR001138">
    <property type="entry name" value="Zn2Cys6_DnaBD"/>
</dbReference>
<dbReference type="HOGENOM" id="CLU_015365_0_0_1"/>
<organism evidence="4 5">
    <name type="scientific">Aureobasidium pullulans EXF-150</name>
    <dbReference type="NCBI Taxonomy" id="1043002"/>
    <lineage>
        <taxon>Eukaryota</taxon>
        <taxon>Fungi</taxon>
        <taxon>Dikarya</taxon>
        <taxon>Ascomycota</taxon>
        <taxon>Pezizomycotina</taxon>
        <taxon>Dothideomycetes</taxon>
        <taxon>Dothideomycetidae</taxon>
        <taxon>Dothideales</taxon>
        <taxon>Saccotheciaceae</taxon>
        <taxon>Aureobasidium</taxon>
    </lineage>
</organism>
<dbReference type="PANTHER" id="PTHR37534">
    <property type="entry name" value="TRANSCRIPTIONAL ACTIVATOR PROTEIN UGA3"/>
    <property type="match status" value="1"/>
</dbReference>
<dbReference type="PROSITE" id="PS50048">
    <property type="entry name" value="ZN2_CY6_FUNGAL_2"/>
    <property type="match status" value="1"/>
</dbReference>
<evidence type="ECO:0000313" key="5">
    <source>
        <dbReference type="Proteomes" id="UP000030706"/>
    </source>
</evidence>
<dbReference type="GO" id="GO:0045944">
    <property type="term" value="P:positive regulation of transcription by RNA polymerase II"/>
    <property type="evidence" value="ECO:0007669"/>
    <property type="project" value="TreeGrafter"/>
</dbReference>
<dbReference type="GO" id="GO:0000976">
    <property type="term" value="F:transcription cis-regulatory region binding"/>
    <property type="evidence" value="ECO:0007669"/>
    <property type="project" value="TreeGrafter"/>
</dbReference>
<feature type="domain" description="Zn(2)-C6 fungal-type" evidence="3">
    <location>
        <begin position="15"/>
        <end position="48"/>
    </location>
</feature>
<dbReference type="GeneID" id="40748907"/>
<accession>A0A074X4B0</accession>
<gene>
    <name evidence="4" type="ORF">M438DRAFT_350329</name>
</gene>
<feature type="region of interest" description="Disordered" evidence="2">
    <location>
        <begin position="129"/>
        <end position="167"/>
    </location>
</feature>
<dbReference type="GO" id="GO:0005634">
    <property type="term" value="C:nucleus"/>
    <property type="evidence" value="ECO:0007669"/>
    <property type="project" value="TreeGrafter"/>
</dbReference>
<protein>
    <recommendedName>
        <fullName evidence="3">Zn(2)-C6 fungal-type domain-containing protein</fullName>
    </recommendedName>
</protein>
<evidence type="ECO:0000313" key="4">
    <source>
        <dbReference type="EMBL" id="KEQ78584.1"/>
    </source>
</evidence>
<evidence type="ECO:0000259" key="3">
    <source>
        <dbReference type="PROSITE" id="PS50048"/>
    </source>
</evidence>
<dbReference type="Proteomes" id="UP000030706">
    <property type="component" value="Unassembled WGS sequence"/>
</dbReference>
<sequence length="604" mass="67945">METSQATIAQRSYSGCRTCRQRKVKCDESRDDIGRCGSCSRLNRPCDWTREWKFIDTSRSVEKQYVVLGKRPDRKPKGSKTGINSGPKNTALISAHATSRNGSCPPCEAVGDPNESRPLMFVNSFSNDLAATERPEERPPTKQGLVKSSNRTSDSSSEDSDTQSVDLVQLNRIPSDLMNYGTRARDNAIHPLLFDTVVCRKIMPMAVRFKLNIEDNENVLLSTSRNFLPLRHAICAITLLNSGMKSRPELIAGSFQHYDQAITACRSLSPSASPEAVFFLHFILLMYDIACASQRWPEDRSSWSLHLRKLASLAHEPAGPSVSRLKAYLSWYVLLLDAQAGLAGNSEAGHYTRAFLENGRSLPVWPISPSQQKVLSTPESMDEFLKVHKLSLITFEMFAEQSQASLNLRRAFRERHIGLKERQQHIQDLSIRHATVWQENCPPHMESQEDEAAPSPDRRIIAGTYNFARLQYSVLQLHLHTSMYPYQRLDGDLFAVEDTEHCTYIINTVRQSFVYNDRENHHLAHALFLAGAATKLPVEKSAALMMLQEMEHAGLSGAVARVRHVLELVVREQAKREIAGGSADEVDWIELSQEHGLKNVVFGM</sequence>
<dbReference type="PROSITE" id="PS00463">
    <property type="entry name" value="ZN2_CY6_FUNGAL_1"/>
    <property type="match status" value="1"/>
</dbReference>
<feature type="region of interest" description="Disordered" evidence="2">
    <location>
        <begin position="70"/>
        <end position="89"/>
    </location>
</feature>
<dbReference type="EMBL" id="KL585019">
    <property type="protein sequence ID" value="KEQ78584.1"/>
    <property type="molecule type" value="Genomic_DNA"/>
</dbReference>
<dbReference type="Gene3D" id="4.10.240.10">
    <property type="entry name" value="Zn(2)-C6 fungal-type DNA-binding domain"/>
    <property type="match status" value="1"/>
</dbReference>
<keyword evidence="5" id="KW-1185">Reference proteome</keyword>
<dbReference type="AlphaFoldDB" id="A0A074X4B0"/>
<evidence type="ECO:0000256" key="1">
    <source>
        <dbReference type="ARBA" id="ARBA00023242"/>
    </source>
</evidence>
<dbReference type="RefSeq" id="XP_029754771.1">
    <property type="nucleotide sequence ID" value="XM_029906601.1"/>
</dbReference>
<dbReference type="Pfam" id="PF00172">
    <property type="entry name" value="Zn_clus"/>
    <property type="match status" value="1"/>
</dbReference>
<dbReference type="GO" id="GO:0008270">
    <property type="term" value="F:zinc ion binding"/>
    <property type="evidence" value="ECO:0007669"/>
    <property type="project" value="InterPro"/>
</dbReference>
<dbReference type="InterPro" id="IPR036864">
    <property type="entry name" value="Zn2-C6_fun-type_DNA-bd_sf"/>
</dbReference>
<feature type="compositionally biased region" description="Basic and acidic residues" evidence="2">
    <location>
        <begin position="131"/>
        <end position="140"/>
    </location>
</feature>
<name>A0A074X4B0_AURPU</name>
<dbReference type="OrthoDB" id="3598904at2759"/>
<dbReference type="CDD" id="cd00067">
    <property type="entry name" value="GAL4"/>
    <property type="match status" value="1"/>
</dbReference>
<proteinExistence type="predicted"/>
<dbReference type="CDD" id="cd12148">
    <property type="entry name" value="fungal_TF_MHR"/>
    <property type="match status" value="1"/>
</dbReference>
<dbReference type="SMART" id="SM00066">
    <property type="entry name" value="GAL4"/>
    <property type="match status" value="1"/>
</dbReference>
<reference evidence="4 5" key="1">
    <citation type="journal article" date="2014" name="BMC Genomics">
        <title>Genome sequencing of four Aureobasidium pullulans varieties: biotechnological potential, stress tolerance, and description of new species.</title>
        <authorList>
            <person name="Gostin Ar C."/>
            <person name="Ohm R.A."/>
            <person name="Kogej T."/>
            <person name="Sonjak S."/>
            <person name="Turk M."/>
            <person name="Zajc J."/>
            <person name="Zalar P."/>
            <person name="Grube M."/>
            <person name="Sun H."/>
            <person name="Han J."/>
            <person name="Sharma A."/>
            <person name="Chiniquy J."/>
            <person name="Ngan C.Y."/>
            <person name="Lipzen A."/>
            <person name="Barry K."/>
            <person name="Grigoriev I.V."/>
            <person name="Gunde-Cimerman N."/>
        </authorList>
    </citation>
    <scope>NUCLEOTIDE SEQUENCE [LARGE SCALE GENOMIC DNA]</scope>
    <source>
        <strain evidence="4 5">EXF-150</strain>
    </source>
</reference>